<organism evidence="1 2">
    <name type="scientific">Massilia mucilaginosa</name>
    <dbReference type="NCBI Taxonomy" id="2609282"/>
    <lineage>
        <taxon>Bacteria</taxon>
        <taxon>Pseudomonadati</taxon>
        <taxon>Pseudomonadota</taxon>
        <taxon>Betaproteobacteria</taxon>
        <taxon>Burkholderiales</taxon>
        <taxon>Oxalobacteraceae</taxon>
        <taxon>Telluria group</taxon>
        <taxon>Massilia</taxon>
    </lineage>
</organism>
<sequence length="230" mass="24323">MPSNESDNISMSRAELDYLIRMAGKTSRIVQQAASTLEEEIALGVAAAKRVEMRFVDVEKLRAGDPADVMQRFRRDAHEVVDILLDMVVLASNSLGALSERVVTVRPGGGAAVPKQGGDATASLKMPQPIAPGGSLSVPMTLENAADVPTDMFRFHCSDLLSESGARLAAARIGFVPEQLFIPARSAATVQITVTVPPDAAPGTYSGLLLASQLEQVRAVLTVQVESPGE</sequence>
<dbReference type="Proteomes" id="UP000609726">
    <property type="component" value="Unassembled WGS sequence"/>
</dbReference>
<keyword evidence="2" id="KW-1185">Reference proteome</keyword>
<proteinExistence type="predicted"/>
<protein>
    <submittedName>
        <fullName evidence="1">Uncharacterized protein</fullName>
    </submittedName>
</protein>
<evidence type="ECO:0000313" key="2">
    <source>
        <dbReference type="Proteomes" id="UP000609726"/>
    </source>
</evidence>
<dbReference type="RefSeq" id="WP_166877080.1">
    <property type="nucleotide sequence ID" value="NZ_WHJH01000018.1"/>
</dbReference>
<gene>
    <name evidence="1" type="ORF">F2P45_16245</name>
</gene>
<evidence type="ECO:0000313" key="1">
    <source>
        <dbReference type="EMBL" id="NHZ90555.1"/>
    </source>
</evidence>
<comment type="caution">
    <text evidence="1">The sequence shown here is derived from an EMBL/GenBank/DDBJ whole genome shotgun (WGS) entry which is preliminary data.</text>
</comment>
<accession>A0ABX0NV63</accession>
<dbReference type="EMBL" id="WHJH01000018">
    <property type="protein sequence ID" value="NHZ90555.1"/>
    <property type="molecule type" value="Genomic_DNA"/>
</dbReference>
<reference evidence="1 2" key="1">
    <citation type="submission" date="2019-10" db="EMBL/GenBank/DDBJ databases">
        <title>Taxonomy of Antarctic Massilia spp.: description of Massilia rubra sp. nov., Massilia aquatica sp. nov., Massilia mucilaginosa sp. nov., Massilia frigida sp. nov. isolated from streams, lakes and regoliths.</title>
        <authorList>
            <person name="Holochova P."/>
            <person name="Sedlacek I."/>
            <person name="Kralova S."/>
            <person name="Maslanova I."/>
            <person name="Busse H.-J."/>
            <person name="Stankova E."/>
            <person name="Vrbovska V."/>
            <person name="Kovarovic V."/>
            <person name="Bartak M."/>
            <person name="Svec P."/>
            <person name="Pantucek R."/>
        </authorList>
    </citation>
    <scope>NUCLEOTIDE SEQUENCE [LARGE SCALE GENOMIC DNA]</scope>
    <source>
        <strain evidence="1 2">CCM 8733</strain>
    </source>
</reference>
<name>A0ABX0NV63_9BURK</name>